<name>A0A430QRW4_SCHBO</name>
<keyword evidence="3" id="KW-1185">Reference proteome</keyword>
<evidence type="ECO:0000313" key="2">
    <source>
        <dbReference type="EMBL" id="RTG90387.1"/>
    </source>
</evidence>
<feature type="region of interest" description="Disordered" evidence="1">
    <location>
        <begin position="742"/>
        <end position="764"/>
    </location>
</feature>
<sequence length="764" mass="88001">MNSNKNSPSKLLPLTQHLNLYNGNYDSEIEDVLKIWILPTTNQNIHDDLLRNKSIEERQYCDTNNYSMSTNVNSAEELTLSESNHTQINDNSKLASNLNHIMKQLSRKMCKQYLLPDEYTELESELEKSLNIAESSSNTVLYAKFKSDNQSLNHKKVKHFHTKNNYEDLNDFEKYQYKDFGYGISQINGEKLEYILNGKHTKSPGKQIYDNIVRKEKLTHVRNGKKIASTQVVCKHKYCEDAKLFPSNTCTCSSICAPECSSLGNNPFFIFYQLSTLSTHRLENDLNKLIQQTGNNPNHNAGNNEQTSICLENITPFSLTECPLLMDLYGIHKETTNSLSNQKDSACESDNLSSLNGELYPFKNSLEFLKSPSHQSLPKIINYSTYTSVMWESLMKLLNHLINEERLFWHKELLNRNKSNNSEVETIDIKSLLSDIDHFYSEELRLLWKQVYESWVPRDYLQYFSDETRKVFINLNLVIEKLLSFIEKGNYNTSSSSHSHIGNLENFDCFKSYSKKCFTNQDSRDKNHRSMINSRLSHSCSSLNKIQNNGQLFNDQHLEYNESKISFKHMRELLKLSHQQLLEQIYHVTEMVGAALDTDMEDAINGVHISAVNNHKNMNDNQSNNITSDKLTTSGMLTNPSTPGLQVVAKLLSAILDLETRLDTICENQIIAENITNSEITFNYDQCGKNYLKYTPCLSSDETTSSSVQQGLGFQIKGLQNPKRIKVIGDILRNRRYKREHVRSPLVNDHENNFSKEKQTDLDE</sequence>
<dbReference type="AlphaFoldDB" id="A0A430QRW4"/>
<dbReference type="Proteomes" id="UP000290809">
    <property type="component" value="Unassembled WGS sequence"/>
</dbReference>
<proteinExistence type="predicted"/>
<dbReference type="EMBL" id="QMKO01001446">
    <property type="protein sequence ID" value="RTG90387.1"/>
    <property type="molecule type" value="Genomic_DNA"/>
</dbReference>
<gene>
    <name evidence="2" type="ORF">DC041_0012359</name>
</gene>
<accession>A0A430QRW4</accession>
<evidence type="ECO:0000313" key="3">
    <source>
        <dbReference type="Proteomes" id="UP000290809"/>
    </source>
</evidence>
<protein>
    <submittedName>
        <fullName evidence="2">Uncharacterized protein</fullName>
    </submittedName>
</protein>
<feature type="compositionally biased region" description="Basic and acidic residues" evidence="1">
    <location>
        <begin position="748"/>
        <end position="764"/>
    </location>
</feature>
<evidence type="ECO:0000256" key="1">
    <source>
        <dbReference type="SAM" id="MobiDB-lite"/>
    </source>
</evidence>
<reference evidence="2 3" key="1">
    <citation type="journal article" date="2019" name="PLoS Pathog.">
        <title>Genome sequence of the bovine parasite Schistosoma bovis Tanzania.</title>
        <authorList>
            <person name="Oey H."/>
            <person name="Zakrzewski M."/>
            <person name="Gobert G."/>
            <person name="Gravermann K."/>
            <person name="Stoye J."/>
            <person name="Jones M."/>
            <person name="Mcmanus D."/>
            <person name="Krause L."/>
        </authorList>
    </citation>
    <scope>NUCLEOTIDE SEQUENCE [LARGE SCALE GENOMIC DNA]</scope>
    <source>
        <strain evidence="2 3">TAN1997</strain>
    </source>
</reference>
<organism evidence="2 3">
    <name type="scientific">Schistosoma bovis</name>
    <name type="common">Blood fluke</name>
    <dbReference type="NCBI Taxonomy" id="6184"/>
    <lineage>
        <taxon>Eukaryota</taxon>
        <taxon>Metazoa</taxon>
        <taxon>Spiralia</taxon>
        <taxon>Lophotrochozoa</taxon>
        <taxon>Platyhelminthes</taxon>
        <taxon>Trematoda</taxon>
        <taxon>Digenea</taxon>
        <taxon>Strigeidida</taxon>
        <taxon>Schistosomatoidea</taxon>
        <taxon>Schistosomatidae</taxon>
        <taxon>Schistosoma</taxon>
    </lineage>
</organism>
<comment type="caution">
    <text evidence="2">The sequence shown here is derived from an EMBL/GenBank/DDBJ whole genome shotgun (WGS) entry which is preliminary data.</text>
</comment>